<reference evidence="3 4" key="1">
    <citation type="submission" date="2018-05" db="EMBL/GenBank/DDBJ databases">
        <authorList>
            <consortium name="IHU Genomes"/>
        </authorList>
    </citation>
    <scope>NUCLEOTIDE SEQUENCE [LARGE SCALE GENOMIC DNA]</scope>
    <source>
        <strain evidence="3 4">P7335</strain>
    </source>
</reference>
<dbReference type="SUPFAM" id="SSF56601">
    <property type="entry name" value="beta-lactamase/transpeptidase-like"/>
    <property type="match status" value="1"/>
</dbReference>
<dbReference type="InterPro" id="IPR012338">
    <property type="entry name" value="Beta-lactam/transpept-like"/>
</dbReference>
<dbReference type="InterPro" id="IPR001466">
    <property type="entry name" value="Beta-lactam-related"/>
</dbReference>
<feature type="chain" id="PRO_5016921190" evidence="1">
    <location>
        <begin position="22"/>
        <end position="362"/>
    </location>
</feature>
<dbReference type="AlphaFoldDB" id="A0A375YRX8"/>
<feature type="domain" description="Beta-lactamase-related" evidence="2">
    <location>
        <begin position="30"/>
        <end position="357"/>
    </location>
</feature>
<keyword evidence="1" id="KW-0732">Signal</keyword>
<protein>
    <submittedName>
        <fullName evidence="3">Beta-lactamase [Stackebrandtia nassauensis DSM]</fullName>
    </submittedName>
</protein>
<dbReference type="PANTHER" id="PTHR46825:SF7">
    <property type="entry name" value="D-ALANYL-D-ALANINE CARBOXYPEPTIDASE"/>
    <property type="match status" value="1"/>
</dbReference>
<evidence type="ECO:0000256" key="1">
    <source>
        <dbReference type="SAM" id="SignalP"/>
    </source>
</evidence>
<dbReference type="Gene3D" id="3.40.710.10">
    <property type="entry name" value="DD-peptidase/beta-lactamase superfamily"/>
    <property type="match status" value="1"/>
</dbReference>
<sequence length="362" mass="37121">MRCVLAVGALVAGLVAPAAHAQPSAVESALEAAVARDDLAGGIATVRNGATVTTMSAGYANPATGAPFGPDTRVRIASITKTFVAAAVLQLVGEGLVDLDAPVERYLPGLLHGAGIDGNAITVRHLLRHQSGLPEYFDDTTEPPDSPVPARDYVAQALAKPRVPPGGPVPVYTNTNYFVAGLILEAVTGRSAADEITRRIIVPLGLTHTYFPAPGDTGLSAPMAHGYEVVDGHRTDVTAAEPSGYYTAGALVSTGEDTTAFLAALLDGQVVGPADLAQMRDTVAWPLHGPQFRYGLGLVSIDLDCGIRVWGHGGDLPGYHSIAVAAPGRPAVAATFTQGTPGVTSLANDPRLAVLTAAYCPG</sequence>
<proteinExistence type="predicted"/>
<dbReference type="Proteomes" id="UP000252008">
    <property type="component" value="Unassembled WGS sequence"/>
</dbReference>
<dbReference type="EMBL" id="UEGS01000001">
    <property type="protein sequence ID" value="SRX83872.1"/>
    <property type="molecule type" value="Genomic_DNA"/>
</dbReference>
<dbReference type="InterPro" id="IPR050491">
    <property type="entry name" value="AmpC-like"/>
</dbReference>
<dbReference type="STRING" id="39692.BST38_17630"/>
<feature type="signal peptide" evidence="1">
    <location>
        <begin position="1"/>
        <end position="21"/>
    </location>
</feature>
<accession>A0A375YRX8</accession>
<name>A0A375YRX8_MYCPF</name>
<evidence type="ECO:0000313" key="3">
    <source>
        <dbReference type="EMBL" id="SRX83872.1"/>
    </source>
</evidence>
<evidence type="ECO:0000259" key="2">
    <source>
        <dbReference type="Pfam" id="PF00144"/>
    </source>
</evidence>
<organism evidence="3 4">
    <name type="scientific">Mycolicibacterium parafortuitum</name>
    <name type="common">Mycobacterium parafortuitum</name>
    <dbReference type="NCBI Taxonomy" id="39692"/>
    <lineage>
        <taxon>Bacteria</taxon>
        <taxon>Bacillati</taxon>
        <taxon>Actinomycetota</taxon>
        <taxon>Actinomycetes</taxon>
        <taxon>Mycobacteriales</taxon>
        <taxon>Mycobacteriaceae</taxon>
        <taxon>Mycolicibacterium</taxon>
    </lineage>
</organism>
<keyword evidence="4" id="KW-1185">Reference proteome</keyword>
<evidence type="ECO:0000313" key="4">
    <source>
        <dbReference type="Proteomes" id="UP000252008"/>
    </source>
</evidence>
<dbReference type="RefSeq" id="WP_083144651.1">
    <property type="nucleotide sequence ID" value="NZ_MVID01000016.1"/>
</dbReference>
<gene>
    <name evidence="3" type="ORF">MPP7335_05656</name>
</gene>
<dbReference type="PANTHER" id="PTHR46825">
    <property type="entry name" value="D-ALANYL-D-ALANINE-CARBOXYPEPTIDASE/ENDOPEPTIDASE AMPH"/>
    <property type="match status" value="1"/>
</dbReference>
<dbReference type="Pfam" id="PF00144">
    <property type="entry name" value="Beta-lactamase"/>
    <property type="match status" value="1"/>
</dbReference>